<dbReference type="Proteomes" id="UP000321577">
    <property type="component" value="Unassembled WGS sequence"/>
</dbReference>
<evidence type="ECO:0000313" key="3">
    <source>
        <dbReference type="Proteomes" id="UP000321577"/>
    </source>
</evidence>
<keyword evidence="1" id="KW-1133">Transmembrane helix</keyword>
<protein>
    <submittedName>
        <fullName evidence="2">Uncharacterized protein</fullName>
    </submittedName>
</protein>
<evidence type="ECO:0000313" key="2">
    <source>
        <dbReference type="EMBL" id="GEP44436.1"/>
    </source>
</evidence>
<feature type="transmembrane region" description="Helical" evidence="1">
    <location>
        <begin position="12"/>
        <end position="36"/>
    </location>
</feature>
<dbReference type="EMBL" id="BKAG01000030">
    <property type="protein sequence ID" value="GEP44436.1"/>
    <property type="molecule type" value="Genomic_DNA"/>
</dbReference>
<name>A0A512MCI7_9BACT</name>
<accession>A0A512MCI7</accession>
<feature type="transmembrane region" description="Helical" evidence="1">
    <location>
        <begin position="48"/>
        <end position="74"/>
    </location>
</feature>
<dbReference type="AlphaFoldDB" id="A0A512MCI7"/>
<reference evidence="2 3" key="1">
    <citation type="submission" date="2019-07" db="EMBL/GenBank/DDBJ databases">
        <title>Whole genome shotgun sequence of Brevifollis gellanilyticus NBRC 108608.</title>
        <authorList>
            <person name="Hosoyama A."/>
            <person name="Uohara A."/>
            <person name="Ohji S."/>
            <person name="Ichikawa N."/>
        </authorList>
    </citation>
    <scope>NUCLEOTIDE SEQUENCE [LARGE SCALE GENOMIC DNA]</scope>
    <source>
        <strain evidence="2 3">NBRC 108608</strain>
    </source>
</reference>
<keyword evidence="1" id="KW-0812">Transmembrane</keyword>
<keyword evidence="1" id="KW-0472">Membrane</keyword>
<evidence type="ECO:0000256" key="1">
    <source>
        <dbReference type="SAM" id="Phobius"/>
    </source>
</evidence>
<comment type="caution">
    <text evidence="2">The sequence shown here is derived from an EMBL/GenBank/DDBJ whole genome shotgun (WGS) entry which is preliminary data.</text>
</comment>
<feature type="transmembrane region" description="Helical" evidence="1">
    <location>
        <begin position="80"/>
        <end position="100"/>
    </location>
</feature>
<gene>
    <name evidence="2" type="ORF">BGE01nite_37270</name>
</gene>
<keyword evidence="3" id="KW-1185">Reference proteome</keyword>
<sequence length="110" mass="11807">MPPPEPKNRSGMAAFSVVLAAGSVVFFVAGFFVGSLNTHRPDEGARDTLAFILCRVVSQLLAFGAWAAGFAAVLQRSPFQAWKAVVVMLLILIFLIMLFYSASKGTAAFH</sequence>
<organism evidence="2 3">
    <name type="scientific">Brevifollis gellanilyticus</name>
    <dbReference type="NCBI Taxonomy" id="748831"/>
    <lineage>
        <taxon>Bacteria</taxon>
        <taxon>Pseudomonadati</taxon>
        <taxon>Verrucomicrobiota</taxon>
        <taxon>Verrucomicrobiia</taxon>
        <taxon>Verrucomicrobiales</taxon>
        <taxon>Verrucomicrobiaceae</taxon>
    </lineage>
</organism>
<proteinExistence type="predicted"/>